<dbReference type="NCBIfam" id="NF001899">
    <property type="entry name" value="PRK00654.1-2"/>
    <property type="match status" value="1"/>
</dbReference>
<evidence type="ECO:0000256" key="1">
    <source>
        <dbReference type="ARBA" id="ARBA00001478"/>
    </source>
</evidence>
<evidence type="ECO:0000256" key="2">
    <source>
        <dbReference type="ARBA" id="ARBA00002764"/>
    </source>
</evidence>
<keyword evidence="5 8" id="KW-0328">Glycosyltransferase</keyword>
<evidence type="ECO:0000259" key="9">
    <source>
        <dbReference type="Pfam" id="PF00534"/>
    </source>
</evidence>
<dbReference type="Gene3D" id="3.40.50.2000">
    <property type="entry name" value="Glycogen Phosphorylase B"/>
    <property type="match status" value="2"/>
</dbReference>
<keyword evidence="6 8" id="KW-0808">Transferase</keyword>
<evidence type="ECO:0000313" key="11">
    <source>
        <dbReference type="EMBL" id="WXB11225.1"/>
    </source>
</evidence>
<dbReference type="PANTHER" id="PTHR45825:SF11">
    <property type="entry name" value="ALPHA AMYLASE DOMAIN-CONTAINING PROTEIN"/>
    <property type="match status" value="1"/>
</dbReference>
<evidence type="ECO:0000256" key="4">
    <source>
        <dbReference type="ARBA" id="ARBA00010281"/>
    </source>
</evidence>
<dbReference type="InterPro" id="IPR001296">
    <property type="entry name" value="Glyco_trans_1"/>
</dbReference>
<protein>
    <recommendedName>
        <fullName evidence="8">Glycogen synthase</fullName>
        <ecNumber evidence="8">2.4.1.21</ecNumber>
    </recommendedName>
    <alternativeName>
        <fullName evidence="8">Starch [bacterial glycogen] synthase</fullName>
    </alternativeName>
</protein>
<dbReference type="NCBIfam" id="TIGR02095">
    <property type="entry name" value="glgA"/>
    <property type="match status" value="1"/>
</dbReference>
<comment type="function">
    <text evidence="2 8">Synthesizes alpha-1,4-glucan chains using ADP-glucose.</text>
</comment>
<evidence type="ECO:0000256" key="5">
    <source>
        <dbReference type="ARBA" id="ARBA00022676"/>
    </source>
</evidence>
<feature type="domain" description="Glycosyl transferase family 1" evidence="9">
    <location>
        <begin position="297"/>
        <end position="446"/>
    </location>
</feature>
<gene>
    <name evidence="8 11" type="primary">glgA</name>
    <name evidence="11" type="ORF">LZC94_25545</name>
</gene>
<comment type="similarity">
    <text evidence="4 8">Belongs to the glycosyltransferase 1 family. Bacterial/plant glycogen synthase subfamily.</text>
</comment>
<name>A0ABZ2LKJ8_9BACT</name>
<dbReference type="Proteomes" id="UP001370348">
    <property type="component" value="Chromosome"/>
</dbReference>
<dbReference type="SUPFAM" id="SSF53756">
    <property type="entry name" value="UDP-Glycosyltransferase/glycogen phosphorylase"/>
    <property type="match status" value="1"/>
</dbReference>
<evidence type="ECO:0000256" key="8">
    <source>
        <dbReference type="HAMAP-Rule" id="MF_00484"/>
    </source>
</evidence>
<accession>A0ABZ2LKJ8</accession>
<organism evidence="11 12">
    <name type="scientific">Pendulispora albinea</name>
    <dbReference type="NCBI Taxonomy" id="2741071"/>
    <lineage>
        <taxon>Bacteria</taxon>
        <taxon>Pseudomonadati</taxon>
        <taxon>Myxococcota</taxon>
        <taxon>Myxococcia</taxon>
        <taxon>Myxococcales</taxon>
        <taxon>Sorangiineae</taxon>
        <taxon>Pendulisporaceae</taxon>
        <taxon>Pendulispora</taxon>
    </lineage>
</organism>
<keyword evidence="7 8" id="KW-0320">Glycogen biosynthesis</keyword>
<reference evidence="11 12" key="1">
    <citation type="submission" date="2021-12" db="EMBL/GenBank/DDBJ databases">
        <title>Discovery of the Pendulisporaceae a myxobacterial family with distinct sporulation behavior and unique specialized metabolism.</title>
        <authorList>
            <person name="Garcia R."/>
            <person name="Popoff A."/>
            <person name="Bader C.D."/>
            <person name="Loehr J."/>
            <person name="Walesch S."/>
            <person name="Walt C."/>
            <person name="Boldt J."/>
            <person name="Bunk B."/>
            <person name="Haeckl F.J.F.P.J."/>
            <person name="Gunesch A.P."/>
            <person name="Birkelbach J."/>
            <person name="Nuebel U."/>
            <person name="Pietschmann T."/>
            <person name="Bach T."/>
            <person name="Mueller R."/>
        </authorList>
    </citation>
    <scope>NUCLEOTIDE SEQUENCE [LARGE SCALE GENOMIC DNA]</scope>
    <source>
        <strain evidence="11 12">MSr11954</strain>
    </source>
</reference>
<evidence type="ECO:0000256" key="7">
    <source>
        <dbReference type="ARBA" id="ARBA00023056"/>
    </source>
</evidence>
<dbReference type="HAMAP" id="MF_00484">
    <property type="entry name" value="Glycogen_synth"/>
    <property type="match status" value="1"/>
</dbReference>
<feature type="binding site" evidence="8">
    <location>
        <position position="15"/>
    </location>
    <ligand>
        <name>ADP-alpha-D-glucose</name>
        <dbReference type="ChEBI" id="CHEBI:57498"/>
    </ligand>
</feature>
<dbReference type="GO" id="GO:0009011">
    <property type="term" value="F:alpha-1,4-glucan glucosyltransferase (ADP-glucose donor) activity"/>
    <property type="evidence" value="ECO:0007669"/>
    <property type="project" value="UniProtKB-EC"/>
</dbReference>
<proteinExistence type="inferred from homology"/>
<evidence type="ECO:0000313" key="12">
    <source>
        <dbReference type="Proteomes" id="UP001370348"/>
    </source>
</evidence>
<dbReference type="RefSeq" id="WP_394820842.1">
    <property type="nucleotide sequence ID" value="NZ_CP089984.1"/>
</dbReference>
<dbReference type="PANTHER" id="PTHR45825">
    <property type="entry name" value="GRANULE-BOUND STARCH SYNTHASE 1, CHLOROPLASTIC/AMYLOPLASTIC"/>
    <property type="match status" value="1"/>
</dbReference>
<keyword evidence="12" id="KW-1185">Reference proteome</keyword>
<evidence type="ECO:0000256" key="3">
    <source>
        <dbReference type="ARBA" id="ARBA00004964"/>
    </source>
</evidence>
<comment type="pathway">
    <text evidence="3 8">Glycan biosynthesis; glycogen biosynthesis.</text>
</comment>
<dbReference type="InterPro" id="IPR013534">
    <property type="entry name" value="Starch_synth_cat_dom"/>
</dbReference>
<comment type="catalytic activity">
    <reaction evidence="1 8">
        <text>[(1-&gt;4)-alpha-D-glucosyl](n) + ADP-alpha-D-glucose = [(1-&gt;4)-alpha-D-glucosyl](n+1) + ADP + H(+)</text>
        <dbReference type="Rhea" id="RHEA:18189"/>
        <dbReference type="Rhea" id="RHEA-COMP:9584"/>
        <dbReference type="Rhea" id="RHEA-COMP:9587"/>
        <dbReference type="ChEBI" id="CHEBI:15378"/>
        <dbReference type="ChEBI" id="CHEBI:15444"/>
        <dbReference type="ChEBI" id="CHEBI:57498"/>
        <dbReference type="ChEBI" id="CHEBI:456216"/>
        <dbReference type="EC" id="2.4.1.21"/>
    </reaction>
</comment>
<dbReference type="EMBL" id="CP089984">
    <property type="protein sequence ID" value="WXB11225.1"/>
    <property type="molecule type" value="Genomic_DNA"/>
</dbReference>
<evidence type="ECO:0000256" key="6">
    <source>
        <dbReference type="ARBA" id="ARBA00022679"/>
    </source>
</evidence>
<dbReference type="InterPro" id="IPR011835">
    <property type="entry name" value="GS/SS"/>
</dbReference>
<feature type="domain" description="Starch synthase catalytic" evidence="10">
    <location>
        <begin position="3"/>
        <end position="240"/>
    </location>
</feature>
<dbReference type="Pfam" id="PF00534">
    <property type="entry name" value="Glycos_transf_1"/>
    <property type="match status" value="1"/>
</dbReference>
<evidence type="ECO:0000259" key="10">
    <source>
        <dbReference type="Pfam" id="PF08323"/>
    </source>
</evidence>
<dbReference type="EC" id="2.4.1.21" evidence="8"/>
<dbReference type="Pfam" id="PF08323">
    <property type="entry name" value="Glyco_transf_5"/>
    <property type="match status" value="1"/>
</dbReference>
<dbReference type="CDD" id="cd03791">
    <property type="entry name" value="GT5_Glycogen_synthase_DULL1-like"/>
    <property type="match status" value="1"/>
</dbReference>
<sequence length="484" mass="52435">MEILFLSTELAPFVKAGGLADVVAALPKALRALGHRVTIVLPRFPAFEQALLFARRLTPLTFTLGDRAFEVTVFDGRLPSQIDLVLIDVPGLYDRPGIYGERGEDYADNALRFAVLARAGAEIAAQRARSGLPFDIVHAHDWPTGLVSAYLKELLPADSKTRTVFTIHNVAHQGVFPKETVPQLGFDWGRFTVDGLEFYGKANLLKQAILSADVVTTVSTTYAQELVTEGLGHQLEGVLRTRAPVTGIVNGVDYSVWNPATDTNIAARFDAEDTSNRARCRGALLHELGFPVETSGGIVAFVGRLVAQKGVDLLLEAVPRLLRATDAVVVIAGEGDDTTAKSITQIADKSHGRVVFARAASEPLVHRIFAGADIVTVPSRYEPCGLVQLYAQRYGAVPVVRATGGLVDTVVDCDTALETGTGFVFEEATGEALLGAIERALAARESEAWPRLVRRIMRLDRGWERSARRYEQVYRALVPAQPGA</sequence>